<evidence type="ECO:0000313" key="10">
    <source>
        <dbReference type="EMBL" id="KAH8102900.1"/>
    </source>
</evidence>
<feature type="transmembrane region" description="Helical" evidence="7">
    <location>
        <begin position="198"/>
        <end position="216"/>
    </location>
</feature>
<feature type="transmembrane region" description="Helical" evidence="7">
    <location>
        <begin position="100"/>
        <end position="119"/>
    </location>
</feature>
<keyword evidence="11" id="KW-1185">Reference proteome</keyword>
<feature type="transmembrane region" description="Helical" evidence="7">
    <location>
        <begin position="53"/>
        <end position="71"/>
    </location>
</feature>
<dbReference type="GO" id="GO:0016717">
    <property type="term" value="F:oxidoreductase activity, acting on paired donors, with oxidation of a pair of donors resulting in the reduction of molecular oxygen to two molecules of water"/>
    <property type="evidence" value="ECO:0007669"/>
    <property type="project" value="InterPro"/>
</dbReference>
<gene>
    <name evidence="10" type="ORF">BXZ70DRAFT_757955</name>
</gene>
<dbReference type="Pfam" id="PF11960">
    <property type="entry name" value="DUF3474"/>
    <property type="match status" value="1"/>
</dbReference>
<dbReference type="Proteomes" id="UP000813824">
    <property type="component" value="Unassembled WGS sequence"/>
</dbReference>
<reference evidence="10" key="1">
    <citation type="journal article" date="2021" name="New Phytol.">
        <title>Evolutionary innovations through gain and loss of genes in the ectomycorrhizal Boletales.</title>
        <authorList>
            <person name="Wu G."/>
            <person name="Miyauchi S."/>
            <person name="Morin E."/>
            <person name="Kuo A."/>
            <person name="Drula E."/>
            <person name="Varga T."/>
            <person name="Kohler A."/>
            <person name="Feng B."/>
            <person name="Cao Y."/>
            <person name="Lipzen A."/>
            <person name="Daum C."/>
            <person name="Hundley H."/>
            <person name="Pangilinan J."/>
            <person name="Johnson J."/>
            <person name="Barry K."/>
            <person name="LaButti K."/>
            <person name="Ng V."/>
            <person name="Ahrendt S."/>
            <person name="Min B."/>
            <person name="Choi I.G."/>
            <person name="Park H."/>
            <person name="Plett J.M."/>
            <person name="Magnuson J."/>
            <person name="Spatafora J.W."/>
            <person name="Nagy L.G."/>
            <person name="Henrissat B."/>
            <person name="Grigoriev I.V."/>
            <person name="Yang Z.L."/>
            <person name="Xu J."/>
            <person name="Martin F.M."/>
        </authorList>
    </citation>
    <scope>NUCLEOTIDE SEQUENCE</scope>
    <source>
        <strain evidence="10">KKN 215</strain>
    </source>
</reference>
<comment type="similarity">
    <text evidence="3">Belongs to the fatty acid desaturase type 1 family.</text>
</comment>
<protein>
    <submittedName>
        <fullName evidence="10">Fatty acid desaturase-domain-containing protein</fullName>
    </submittedName>
</protein>
<keyword evidence="7" id="KW-0812">Transmembrane</keyword>
<dbReference type="EMBL" id="JAEVFJ010000008">
    <property type="protein sequence ID" value="KAH8102900.1"/>
    <property type="molecule type" value="Genomic_DNA"/>
</dbReference>
<feature type="transmembrane region" description="Helical" evidence="7">
    <location>
        <begin position="247"/>
        <end position="266"/>
    </location>
</feature>
<dbReference type="PANTHER" id="PTHR32100">
    <property type="entry name" value="OMEGA-6 FATTY ACID DESATURASE, CHLOROPLASTIC"/>
    <property type="match status" value="1"/>
</dbReference>
<dbReference type="Pfam" id="PF00487">
    <property type="entry name" value="FA_desaturase"/>
    <property type="match status" value="1"/>
</dbReference>
<comment type="subcellular location">
    <subcellularLocation>
        <location evidence="1">Membrane</location>
    </subcellularLocation>
</comment>
<sequence>MPIKYTLVMLSSSPEYTERLHKPFKPPQVTLKQIHDAVPKHLLKKNPWLSTYYVVRDVALCIGMFVFASYIPEMSQAILKYTGISAQCEPIVRTGLWVQYWWWQGLVFAGFFCIAHELGHHALYDNWYANNIPAFLMHTFIMAPFFAWKASHNAHHKTVGSLERDENYIPYTRSQMKLPPPDRATRADYAEILEETPIYTAVMMFVMQAFGWWLYLGHNAMGSPRHPAGTSHLNPYSTIFTKEQRRGIIISDVALISMGTLLYYYGSHYGWTKFIAMWLIPDIICNHWIVLCTYLHHSDPTLPHYRREEWSFLRGAAATVDRPIMGWMGRFFLHNVSHDHVAHHFFSQVPFYNMEEVTQAIRTVLKDDYNYDSTNAWYALYRSFTQCVFIEDEGDIVFYKTVTGEAQRELAADYKPKDPTVPNTPPSKEI</sequence>
<proteinExistence type="inferred from homology"/>
<comment type="caution">
    <text evidence="10">The sequence shown here is derived from an EMBL/GenBank/DDBJ whole genome shotgun (WGS) entry which is preliminary data.</text>
</comment>
<feature type="domain" description="Fatty acid desaturase" evidence="8">
    <location>
        <begin position="97"/>
        <end position="369"/>
    </location>
</feature>
<evidence type="ECO:0000259" key="9">
    <source>
        <dbReference type="Pfam" id="PF11960"/>
    </source>
</evidence>
<dbReference type="InterPro" id="IPR005804">
    <property type="entry name" value="FA_desaturase_dom"/>
</dbReference>
<evidence type="ECO:0000256" key="1">
    <source>
        <dbReference type="ARBA" id="ARBA00004370"/>
    </source>
</evidence>
<keyword evidence="4" id="KW-0560">Oxidoreductase</keyword>
<dbReference type="GO" id="GO:0016020">
    <property type="term" value="C:membrane"/>
    <property type="evidence" value="ECO:0007669"/>
    <property type="project" value="UniProtKB-SubCell"/>
</dbReference>
<evidence type="ECO:0000313" key="11">
    <source>
        <dbReference type="Proteomes" id="UP000813824"/>
    </source>
</evidence>
<name>A0A8K0URU1_9AGAR</name>
<dbReference type="OrthoDB" id="1461976at2759"/>
<dbReference type="CDD" id="cd03507">
    <property type="entry name" value="Delta12-FADS-like"/>
    <property type="match status" value="1"/>
</dbReference>
<dbReference type="InterPro" id="IPR021863">
    <property type="entry name" value="FAS_N"/>
</dbReference>
<accession>A0A8K0URU1</accession>
<feature type="region of interest" description="Disordered" evidence="6">
    <location>
        <begin position="410"/>
        <end position="430"/>
    </location>
</feature>
<evidence type="ECO:0000256" key="6">
    <source>
        <dbReference type="SAM" id="MobiDB-lite"/>
    </source>
</evidence>
<feature type="domain" description="Fatty acid desaturase N-terminal" evidence="9">
    <location>
        <begin position="22"/>
        <end position="64"/>
    </location>
</feature>
<evidence type="ECO:0000256" key="7">
    <source>
        <dbReference type="SAM" id="Phobius"/>
    </source>
</evidence>
<evidence type="ECO:0000256" key="3">
    <source>
        <dbReference type="ARBA" id="ARBA00009295"/>
    </source>
</evidence>
<evidence type="ECO:0000256" key="5">
    <source>
        <dbReference type="ARBA" id="ARBA00023136"/>
    </source>
</evidence>
<comment type="pathway">
    <text evidence="2">Lipid metabolism.</text>
</comment>
<keyword evidence="7" id="KW-1133">Transmembrane helix</keyword>
<dbReference type="GO" id="GO:0006629">
    <property type="term" value="P:lipid metabolic process"/>
    <property type="evidence" value="ECO:0007669"/>
    <property type="project" value="InterPro"/>
</dbReference>
<feature type="transmembrane region" description="Helical" evidence="7">
    <location>
        <begin position="131"/>
        <end position="148"/>
    </location>
</feature>
<evidence type="ECO:0000256" key="2">
    <source>
        <dbReference type="ARBA" id="ARBA00005189"/>
    </source>
</evidence>
<organism evidence="10 11">
    <name type="scientific">Cristinia sonorae</name>
    <dbReference type="NCBI Taxonomy" id="1940300"/>
    <lineage>
        <taxon>Eukaryota</taxon>
        <taxon>Fungi</taxon>
        <taxon>Dikarya</taxon>
        <taxon>Basidiomycota</taxon>
        <taxon>Agaricomycotina</taxon>
        <taxon>Agaricomycetes</taxon>
        <taxon>Agaricomycetidae</taxon>
        <taxon>Agaricales</taxon>
        <taxon>Pleurotineae</taxon>
        <taxon>Stephanosporaceae</taxon>
        <taxon>Cristinia</taxon>
    </lineage>
</organism>
<dbReference type="InterPro" id="IPR012171">
    <property type="entry name" value="Fatty_acid_desaturase"/>
</dbReference>
<keyword evidence="5 7" id="KW-0472">Membrane</keyword>
<dbReference type="AlphaFoldDB" id="A0A8K0URU1"/>
<evidence type="ECO:0000256" key="4">
    <source>
        <dbReference type="ARBA" id="ARBA00023002"/>
    </source>
</evidence>
<evidence type="ECO:0000259" key="8">
    <source>
        <dbReference type="Pfam" id="PF00487"/>
    </source>
</evidence>